<name>W4QBR2_9BACI</name>
<feature type="chain" id="PRO_5004846689" evidence="1">
    <location>
        <begin position="22"/>
        <end position="139"/>
    </location>
</feature>
<dbReference type="RefSeq" id="WP_035340395.1">
    <property type="nucleotide sequence ID" value="NZ_BAUU01000003.1"/>
</dbReference>
<feature type="signal peptide" evidence="1">
    <location>
        <begin position="1"/>
        <end position="21"/>
    </location>
</feature>
<dbReference type="EMBL" id="BAUU01000003">
    <property type="protein sequence ID" value="GAE29123.1"/>
    <property type="molecule type" value="Genomic_DNA"/>
</dbReference>
<dbReference type="OrthoDB" id="2968672at2"/>
<accession>W4QBR2</accession>
<gene>
    <name evidence="2" type="ORF">JCM9152_464</name>
</gene>
<keyword evidence="1" id="KW-0732">Signal</keyword>
<sequence>MQRVTISLFVILIMMSPTVLAANEDVLVEPVLRVGDISINKGNPLNLVVNYDLKDNQLYVECQLSGFSFGQNEVGSLHQENEGHLRIYLNDEHIATLFERAFYLKNLPIGEHEVLVQVVQNDHTPYKGVGEVIAISIRE</sequence>
<evidence type="ECO:0000313" key="3">
    <source>
        <dbReference type="Proteomes" id="UP000018895"/>
    </source>
</evidence>
<keyword evidence="3" id="KW-1185">Reference proteome</keyword>
<dbReference type="Proteomes" id="UP000018895">
    <property type="component" value="Unassembled WGS sequence"/>
</dbReference>
<dbReference type="AlphaFoldDB" id="W4QBR2"/>
<comment type="caution">
    <text evidence="2">The sequence shown here is derived from an EMBL/GenBank/DDBJ whole genome shotgun (WGS) entry which is preliminary data.</text>
</comment>
<protein>
    <submittedName>
        <fullName evidence="2">Uncharacterized protein</fullName>
    </submittedName>
</protein>
<evidence type="ECO:0000256" key="1">
    <source>
        <dbReference type="SAM" id="SignalP"/>
    </source>
</evidence>
<proteinExistence type="predicted"/>
<organism evidence="2 3">
    <name type="scientific">Halalkalibacter hemicellulosilyticusJCM 9152</name>
    <dbReference type="NCBI Taxonomy" id="1236971"/>
    <lineage>
        <taxon>Bacteria</taxon>
        <taxon>Bacillati</taxon>
        <taxon>Bacillota</taxon>
        <taxon>Bacilli</taxon>
        <taxon>Bacillales</taxon>
        <taxon>Bacillaceae</taxon>
        <taxon>Halalkalibacter</taxon>
    </lineage>
</organism>
<evidence type="ECO:0000313" key="2">
    <source>
        <dbReference type="EMBL" id="GAE29123.1"/>
    </source>
</evidence>
<reference evidence="2" key="1">
    <citation type="journal article" date="2014" name="Genome Announc.">
        <title>Draft Genome Sequences of Three Alkaliphilic Bacillus Strains, Bacillus wakoensis JCM 9140T, Bacillus akibai JCM 9157T, and Bacillus hemicellulosilyticus JCM 9152T.</title>
        <authorList>
            <person name="Yuki M."/>
            <person name="Oshima K."/>
            <person name="Suda W."/>
            <person name="Oshida Y."/>
            <person name="Kitamura K."/>
            <person name="Iida T."/>
            <person name="Hattori M."/>
            <person name="Ohkuma M."/>
        </authorList>
    </citation>
    <scope>NUCLEOTIDE SEQUENCE [LARGE SCALE GENOMIC DNA]</scope>
    <source>
        <strain evidence="2">JCM 9152</strain>
    </source>
</reference>
<dbReference type="STRING" id="1236971.JCM9152_464"/>